<organism evidence="2 3">
    <name type="scientific">Striga asiatica</name>
    <name type="common">Asiatic witchweed</name>
    <name type="synonym">Buchnera asiatica</name>
    <dbReference type="NCBI Taxonomy" id="4170"/>
    <lineage>
        <taxon>Eukaryota</taxon>
        <taxon>Viridiplantae</taxon>
        <taxon>Streptophyta</taxon>
        <taxon>Embryophyta</taxon>
        <taxon>Tracheophyta</taxon>
        <taxon>Spermatophyta</taxon>
        <taxon>Magnoliopsida</taxon>
        <taxon>eudicotyledons</taxon>
        <taxon>Gunneridae</taxon>
        <taxon>Pentapetalae</taxon>
        <taxon>asterids</taxon>
        <taxon>lamiids</taxon>
        <taxon>Lamiales</taxon>
        <taxon>Orobanchaceae</taxon>
        <taxon>Buchnereae</taxon>
        <taxon>Striga</taxon>
    </lineage>
</organism>
<evidence type="ECO:0000313" key="3">
    <source>
        <dbReference type="Proteomes" id="UP000325081"/>
    </source>
</evidence>
<accession>A0A5A7R3N4</accession>
<name>A0A5A7R3N4_STRAF</name>
<comment type="caution">
    <text evidence="2">The sequence shown here is derived from an EMBL/GenBank/DDBJ whole genome shotgun (WGS) entry which is preliminary data.</text>
</comment>
<reference evidence="3" key="1">
    <citation type="journal article" date="2019" name="Curr. Biol.">
        <title>Genome Sequence of Striga asiatica Provides Insight into the Evolution of Plant Parasitism.</title>
        <authorList>
            <person name="Yoshida S."/>
            <person name="Kim S."/>
            <person name="Wafula E.K."/>
            <person name="Tanskanen J."/>
            <person name="Kim Y.M."/>
            <person name="Honaas L."/>
            <person name="Yang Z."/>
            <person name="Spallek T."/>
            <person name="Conn C.E."/>
            <person name="Ichihashi Y."/>
            <person name="Cheong K."/>
            <person name="Cui S."/>
            <person name="Der J.P."/>
            <person name="Gundlach H."/>
            <person name="Jiao Y."/>
            <person name="Hori C."/>
            <person name="Ishida J.K."/>
            <person name="Kasahara H."/>
            <person name="Kiba T."/>
            <person name="Kim M.S."/>
            <person name="Koo N."/>
            <person name="Laohavisit A."/>
            <person name="Lee Y.H."/>
            <person name="Lumba S."/>
            <person name="McCourt P."/>
            <person name="Mortimer J.C."/>
            <person name="Mutuku J.M."/>
            <person name="Nomura T."/>
            <person name="Sasaki-Sekimoto Y."/>
            <person name="Seto Y."/>
            <person name="Wang Y."/>
            <person name="Wakatake T."/>
            <person name="Sakakibara H."/>
            <person name="Demura T."/>
            <person name="Yamaguchi S."/>
            <person name="Yoneyama K."/>
            <person name="Manabe R.I."/>
            <person name="Nelson D.C."/>
            <person name="Schulman A.H."/>
            <person name="Timko M.P."/>
            <person name="dePamphilis C.W."/>
            <person name="Choi D."/>
            <person name="Shirasu K."/>
        </authorList>
    </citation>
    <scope>NUCLEOTIDE SEQUENCE [LARGE SCALE GENOMIC DNA]</scope>
    <source>
        <strain evidence="3">cv. UVA1</strain>
    </source>
</reference>
<protein>
    <submittedName>
        <fullName evidence="2">Tetratricopeptide repeat protein</fullName>
    </submittedName>
</protein>
<evidence type="ECO:0000313" key="2">
    <source>
        <dbReference type="EMBL" id="GER51962.1"/>
    </source>
</evidence>
<sequence length="215" mass="22382">MARLHHGGAMAAEACRLRRNEDSIIEDLFRSLAIGSSFSPGFFPETLLSGERVSSFSSTATAGIFFSSSTALRPSVFGTRASPACTVRMIFFSASRSSLHFSRASSSRRLFSVTRFSPSPSAASGLSAAAPRSSSPMSRATSDGDGGVRGILSCCRRISGGSVGLRKSSDFSSISSSFAAGGGGFLLFAGDGGFNLTCFRPAIIDASKIEIVTEK</sequence>
<dbReference type="EMBL" id="BKCP01010070">
    <property type="protein sequence ID" value="GER51962.1"/>
    <property type="molecule type" value="Genomic_DNA"/>
</dbReference>
<dbReference type="Proteomes" id="UP000325081">
    <property type="component" value="Unassembled WGS sequence"/>
</dbReference>
<keyword evidence="3" id="KW-1185">Reference proteome</keyword>
<evidence type="ECO:0000256" key="1">
    <source>
        <dbReference type="SAM" id="MobiDB-lite"/>
    </source>
</evidence>
<feature type="region of interest" description="Disordered" evidence="1">
    <location>
        <begin position="117"/>
        <end position="145"/>
    </location>
</feature>
<gene>
    <name evidence="2" type="ORF">STAS_29382</name>
</gene>
<dbReference type="AlphaFoldDB" id="A0A5A7R3N4"/>
<proteinExistence type="predicted"/>
<feature type="compositionally biased region" description="Low complexity" evidence="1">
    <location>
        <begin position="117"/>
        <end position="141"/>
    </location>
</feature>